<dbReference type="EC" id="7.1.3.1" evidence="9"/>
<dbReference type="GO" id="GO:0004427">
    <property type="term" value="F:inorganic diphosphate phosphatase activity"/>
    <property type="evidence" value="ECO:0007669"/>
    <property type="project" value="UniProtKB-UniRule"/>
</dbReference>
<keyword evidence="2 9" id="KW-0813">Transport</keyword>
<keyword evidence="5 9" id="KW-1278">Translocase</keyword>
<dbReference type="GO" id="GO:0009678">
    <property type="term" value="F:diphosphate hydrolysis-driven proton transmembrane transporter activity"/>
    <property type="evidence" value="ECO:0007669"/>
    <property type="project" value="UniProtKB-UniRule"/>
</dbReference>
<dbReference type="NCBIfam" id="NF001960">
    <property type="entry name" value="PRK00733.3-5"/>
    <property type="match status" value="1"/>
</dbReference>
<feature type="transmembrane region" description="Helical" evidence="9">
    <location>
        <begin position="346"/>
        <end position="367"/>
    </location>
</feature>
<keyword evidence="7 9" id="KW-0406">Ion transport</keyword>
<dbReference type="Proteomes" id="UP000593601">
    <property type="component" value="Chromosome"/>
</dbReference>
<dbReference type="GO" id="GO:0000287">
    <property type="term" value="F:magnesium ion binding"/>
    <property type="evidence" value="ECO:0007669"/>
    <property type="project" value="UniProtKB-UniRule"/>
</dbReference>
<dbReference type="AlphaFoldDB" id="A0A7M2RLH7"/>
<keyword evidence="4 9" id="KW-0460">Magnesium</keyword>
<dbReference type="Pfam" id="PF03030">
    <property type="entry name" value="H_PPase"/>
    <property type="match status" value="1"/>
</dbReference>
<dbReference type="KEGG" id="bliq:INP51_08980"/>
<proteinExistence type="inferred from homology"/>
<feature type="transmembrane region" description="Helical" evidence="9">
    <location>
        <begin position="161"/>
        <end position="182"/>
    </location>
</feature>
<feature type="site" description="Determinant of potassium independence" evidence="9">
    <location>
        <position position="486"/>
    </location>
</feature>
<feature type="transmembrane region" description="Helical" evidence="9">
    <location>
        <begin position="114"/>
        <end position="140"/>
    </location>
</feature>
<comment type="caution">
    <text evidence="9">Lacks conserved residue(s) required for the propagation of feature annotation.</text>
</comment>
<keyword evidence="9" id="KW-1003">Cell membrane</keyword>
<name>A0A7M2RLH7_9FIRM</name>
<dbReference type="GO" id="GO:0005886">
    <property type="term" value="C:plasma membrane"/>
    <property type="evidence" value="ECO:0007669"/>
    <property type="project" value="UniProtKB-SubCell"/>
</dbReference>
<feature type="transmembrane region" description="Helical" evidence="9">
    <location>
        <begin position="388"/>
        <end position="414"/>
    </location>
</feature>
<keyword evidence="8 9" id="KW-0472">Membrane</keyword>
<evidence type="ECO:0000256" key="5">
    <source>
        <dbReference type="ARBA" id="ARBA00022967"/>
    </source>
</evidence>
<comment type="catalytic activity">
    <reaction evidence="9">
        <text>diphosphate + H2O + H(+)(in) = 2 phosphate + 2 H(+)(out)</text>
        <dbReference type="Rhea" id="RHEA:13973"/>
        <dbReference type="ChEBI" id="CHEBI:15377"/>
        <dbReference type="ChEBI" id="CHEBI:15378"/>
        <dbReference type="ChEBI" id="CHEBI:33019"/>
        <dbReference type="ChEBI" id="CHEBI:43474"/>
        <dbReference type="EC" id="7.1.3.1"/>
    </reaction>
</comment>
<keyword evidence="9" id="KW-0375">Hydrogen ion transport</keyword>
<evidence type="ECO:0000256" key="1">
    <source>
        <dbReference type="ARBA" id="ARBA00004127"/>
    </source>
</evidence>
<dbReference type="PANTHER" id="PTHR31998">
    <property type="entry name" value="K(+)-INSENSITIVE PYROPHOSPHATE-ENERGIZED PROTON PUMP"/>
    <property type="match status" value="1"/>
</dbReference>
<feature type="transmembrane region" description="Helical" evidence="9">
    <location>
        <begin position="608"/>
        <end position="628"/>
    </location>
</feature>
<protein>
    <recommendedName>
        <fullName evidence="9">K(+)-insensitive pyrophosphate-energized proton pump</fullName>
        <ecNumber evidence="9">7.1.3.1</ecNumber>
    </recommendedName>
    <alternativeName>
        <fullName evidence="9">Membrane-bound proton-translocating pyrophosphatase</fullName>
    </alternativeName>
    <alternativeName>
        <fullName evidence="9">Pyrophosphate-energized inorganic pyrophosphatase</fullName>
        <shortName evidence="9">H(+)-PPase</shortName>
    </alternativeName>
</protein>
<feature type="transmembrane region" description="Helical" evidence="9">
    <location>
        <begin position="285"/>
        <end position="304"/>
    </location>
</feature>
<dbReference type="HAMAP" id="MF_01129">
    <property type="entry name" value="PPase_energized_pump"/>
    <property type="match status" value="1"/>
</dbReference>
<evidence type="ECO:0000256" key="8">
    <source>
        <dbReference type="ARBA" id="ARBA00023136"/>
    </source>
</evidence>
<feature type="transmembrane region" description="Helical" evidence="9">
    <location>
        <begin position="426"/>
        <end position="446"/>
    </location>
</feature>
<comment type="function">
    <text evidence="9">Proton pump that utilizes the energy of pyrophosphate hydrolysis as the driving force for proton movement across the membrane. Generates a proton motive force.</text>
</comment>
<dbReference type="EMBL" id="CP063304">
    <property type="protein sequence ID" value="QOV20998.1"/>
    <property type="molecule type" value="Genomic_DNA"/>
</dbReference>
<sequence length="721" mass="74607">MEEAGITANQLIIQTYNKKGDFTLGSTGFIVIAIVTSLLSFALAAWLYGWVKEQPSSNEQIHRVSGYIRQGAATFLNKEYLVLAKFCGVCAVLIFIFLPSPIWKGHILLNFQMALAYIFGALISAAAGKIGIAVATIANAKTAEAAQKGIRLSFLCGFRGGAVMGMAVVGASLLGVALVFWLTGDTTTLLGFSFGASSLALFAKAGGGIFTKTADISADLVGKVELGIPEDDPRNPAVIADNVGDNVGDVAGMGADLFDSNVASMAAALVMGAALDQTMGGTKNVSMVFCYAALGLLASIIGVATARMGKNDNPTFALNSSTYVTTAIFAVLTAIATAVFHLEWRIWGASFVGLLVGVIIGIASDYFTDDAKKPVQLTAKASESGPAFTVLSGVSYGFISTLPALIGIAFSALISYKLCAPLGGDYAMFGISMAAVGMLSIVGMIISNDAYGPIVDNARGLAEMGDLGDDVIDITDSLDSAGNTVKAVTKGFAIGAAGLTVIALLGAFISEVNEAAVAKGLVAAGEKYLTGFDVMDPIVFFGMIIGSAIPAVFSAMLMLGVNRNAQRMVSEIHRQFREIPGLKEGKKDVIPEYDRCIELATTGSLHELIPAGLMTIIATLLVGFIGGVRAIGGFLTGNIISGLLLANFMSNAGGLWDNSKKYVESGHNGGKGSDAHKAAVIGDTVGDPFKDTAGPSINTQITVVSLIASLMASLFLTLSLL</sequence>
<evidence type="ECO:0000256" key="4">
    <source>
        <dbReference type="ARBA" id="ARBA00022842"/>
    </source>
</evidence>
<keyword evidence="6 9" id="KW-1133">Transmembrane helix</keyword>
<evidence type="ECO:0000256" key="6">
    <source>
        <dbReference type="ARBA" id="ARBA00022989"/>
    </source>
</evidence>
<accession>A0A7M2RLH7</accession>
<feature type="transmembrane region" description="Helical" evidence="9">
    <location>
        <begin position="491"/>
        <end position="509"/>
    </location>
</feature>
<comment type="subunit">
    <text evidence="9">Homodimer.</text>
</comment>
<comment type="cofactor">
    <cofactor evidence="9">
        <name>Mg(2+)</name>
        <dbReference type="ChEBI" id="CHEBI:18420"/>
    </cofactor>
</comment>
<feature type="transmembrane region" description="Helical" evidence="9">
    <location>
        <begin position="80"/>
        <end position="102"/>
    </location>
</feature>
<dbReference type="InterPro" id="IPR004131">
    <property type="entry name" value="PPase-energised_H-pump"/>
</dbReference>
<comment type="similarity">
    <text evidence="9">Belongs to the H(+)-translocating pyrophosphatase (TC 3.A.10) family. K(+)-insensitive subfamily.</text>
</comment>
<dbReference type="PIRSF" id="PIRSF001265">
    <property type="entry name" value="H+-PPase"/>
    <property type="match status" value="1"/>
</dbReference>
<evidence type="ECO:0000256" key="2">
    <source>
        <dbReference type="ARBA" id="ARBA00022448"/>
    </source>
</evidence>
<reference evidence="10 11" key="1">
    <citation type="submission" date="2020-10" db="EMBL/GenBank/DDBJ databases">
        <title>Blautia liquoris sp.nov., isolated from the mud in a fermentation cellar used for the production of Chinese strong-flavoured liquor.</title>
        <authorList>
            <person name="Lu L."/>
        </authorList>
    </citation>
    <scope>NUCLEOTIDE SEQUENCE [LARGE SCALE GENOMIC DNA]</scope>
    <source>
        <strain evidence="10 11">LZLJ-3</strain>
    </source>
</reference>
<dbReference type="GO" id="GO:0012505">
    <property type="term" value="C:endomembrane system"/>
    <property type="evidence" value="ECO:0007669"/>
    <property type="project" value="UniProtKB-SubCell"/>
</dbReference>
<keyword evidence="10" id="KW-0378">Hydrolase</keyword>
<feature type="transmembrane region" description="Helical" evidence="9">
    <location>
        <begin position="701"/>
        <end position="720"/>
    </location>
</feature>
<evidence type="ECO:0000313" key="11">
    <source>
        <dbReference type="Proteomes" id="UP000593601"/>
    </source>
</evidence>
<feature type="transmembrane region" description="Helical" evidence="9">
    <location>
        <begin position="29"/>
        <end position="51"/>
    </location>
</feature>
<gene>
    <name evidence="9" type="primary">hppA</name>
    <name evidence="10" type="ORF">INP51_08980</name>
</gene>
<feature type="transmembrane region" description="Helical" evidence="9">
    <location>
        <begin position="316"/>
        <end position="340"/>
    </location>
</feature>
<feature type="transmembrane region" description="Helical" evidence="9">
    <location>
        <begin position="538"/>
        <end position="561"/>
    </location>
</feature>
<evidence type="ECO:0000313" key="10">
    <source>
        <dbReference type="EMBL" id="QOV20998.1"/>
    </source>
</evidence>
<keyword evidence="3 9" id="KW-0812">Transmembrane</keyword>
<comment type="subcellular location">
    <subcellularLocation>
        <location evidence="9">Cell membrane</location>
        <topology evidence="9">Multi-pass membrane protein</topology>
    </subcellularLocation>
    <subcellularLocation>
        <location evidence="1">Endomembrane system</location>
        <topology evidence="1">Multi-pass membrane protein</topology>
    </subcellularLocation>
</comment>
<feature type="transmembrane region" description="Helical" evidence="9">
    <location>
        <begin position="634"/>
        <end position="656"/>
    </location>
</feature>
<organism evidence="10 11">
    <name type="scientific">Blautia liquoris</name>
    <dbReference type="NCBI Taxonomy" id="2779518"/>
    <lineage>
        <taxon>Bacteria</taxon>
        <taxon>Bacillati</taxon>
        <taxon>Bacillota</taxon>
        <taxon>Clostridia</taxon>
        <taxon>Lachnospirales</taxon>
        <taxon>Lachnospiraceae</taxon>
        <taxon>Blautia</taxon>
    </lineage>
</organism>
<keyword evidence="11" id="KW-1185">Reference proteome</keyword>
<evidence type="ECO:0000256" key="9">
    <source>
        <dbReference type="HAMAP-Rule" id="MF_01129"/>
    </source>
</evidence>
<evidence type="ECO:0000256" key="7">
    <source>
        <dbReference type="ARBA" id="ARBA00023065"/>
    </source>
</evidence>
<evidence type="ECO:0000256" key="3">
    <source>
        <dbReference type="ARBA" id="ARBA00022692"/>
    </source>
</evidence>